<keyword evidence="7" id="KW-1185">Reference proteome</keyword>
<evidence type="ECO:0000313" key="7">
    <source>
        <dbReference type="Proteomes" id="UP001285441"/>
    </source>
</evidence>
<dbReference type="SUPFAM" id="SSF54373">
    <property type="entry name" value="FAD-linked reductases, C-terminal domain"/>
    <property type="match status" value="1"/>
</dbReference>
<organism evidence="6 7">
    <name type="scientific">Podospora didyma</name>
    <dbReference type="NCBI Taxonomy" id="330526"/>
    <lineage>
        <taxon>Eukaryota</taxon>
        <taxon>Fungi</taxon>
        <taxon>Dikarya</taxon>
        <taxon>Ascomycota</taxon>
        <taxon>Pezizomycotina</taxon>
        <taxon>Sordariomycetes</taxon>
        <taxon>Sordariomycetidae</taxon>
        <taxon>Sordariales</taxon>
        <taxon>Podosporaceae</taxon>
        <taxon>Podospora</taxon>
    </lineage>
</organism>
<dbReference type="AlphaFoldDB" id="A0AAE0NY90"/>
<proteinExistence type="inferred from homology"/>
<comment type="similarity">
    <text evidence="1">Belongs to the paxM FAD-dependent monooxygenase family.</text>
</comment>
<dbReference type="GO" id="GO:0044550">
    <property type="term" value="P:secondary metabolite biosynthetic process"/>
    <property type="evidence" value="ECO:0007669"/>
    <property type="project" value="TreeGrafter"/>
</dbReference>
<dbReference type="Pfam" id="PF01494">
    <property type="entry name" value="FAD_binding_3"/>
    <property type="match status" value="1"/>
</dbReference>
<accession>A0AAE0NY90</accession>
<dbReference type="InterPro" id="IPR051104">
    <property type="entry name" value="FAD_monoxygenase"/>
</dbReference>
<dbReference type="PANTHER" id="PTHR46720">
    <property type="entry name" value="HYDROXYLASE, PUTATIVE (AFU_ORTHOLOGUE AFUA_3G01460)-RELATED"/>
    <property type="match status" value="1"/>
</dbReference>
<feature type="domain" description="FAD-binding" evidence="5">
    <location>
        <begin position="10"/>
        <end position="375"/>
    </location>
</feature>
<dbReference type="InterPro" id="IPR036188">
    <property type="entry name" value="FAD/NAD-bd_sf"/>
</dbReference>
<evidence type="ECO:0000256" key="4">
    <source>
        <dbReference type="ARBA" id="ARBA00023002"/>
    </source>
</evidence>
<dbReference type="EMBL" id="JAULSW010000002">
    <property type="protein sequence ID" value="KAK3389749.1"/>
    <property type="molecule type" value="Genomic_DNA"/>
</dbReference>
<dbReference type="GO" id="GO:0016491">
    <property type="term" value="F:oxidoreductase activity"/>
    <property type="evidence" value="ECO:0007669"/>
    <property type="project" value="UniProtKB-KW"/>
</dbReference>
<keyword evidence="2" id="KW-0285">Flavoprotein</keyword>
<dbReference type="Proteomes" id="UP001285441">
    <property type="component" value="Unassembled WGS sequence"/>
</dbReference>
<dbReference type="GO" id="GO:0071949">
    <property type="term" value="F:FAD binding"/>
    <property type="evidence" value="ECO:0007669"/>
    <property type="project" value="InterPro"/>
</dbReference>
<gene>
    <name evidence="6" type="ORF">B0H63DRAFT_464258</name>
</gene>
<evidence type="ECO:0000259" key="5">
    <source>
        <dbReference type="Pfam" id="PF01494"/>
    </source>
</evidence>
<dbReference type="InterPro" id="IPR002938">
    <property type="entry name" value="FAD-bd"/>
</dbReference>
<evidence type="ECO:0000256" key="1">
    <source>
        <dbReference type="ARBA" id="ARBA00007992"/>
    </source>
</evidence>
<sequence>MSDPKTDSQTVAVIGGGLGGVILAIGLLHRGIPIHIYQAGKGFAEIGAGVSIGPNAVRALRLNTPHLLEAFNKHVTCNADAPTSFLAFRRGIPSPDHDQDDDLYFDLTNEETAPNWTASPARMAVHRARFLDEIVKLIPADSVSFSKSLVDIVETDNSVTLSFADGTSASCGAVIGCDGVRSATRRYVHGPDAGPTFSGEYAYRALVPSDVFQTVMGAERTMNGQLYIGHGATVVTYPVEHGASINMVGIRTKPGSEWTHPSWLMPTTLQDLEADFAGWDKRLLDMLAKYGTNSKWALFHYMHDKPYYKGRVCLLGDSAHATTPNLGAGAGQAMEDAHVLAGLLGARPPKTGKDIEAVFKAYDAVRRPRSQESIRLSGLCGRTYSFQEDGVGDDFGKMKSVLADRLRWLLDEDLEVHFEKAKRLLLKEGGEVVGETGVAKVQEVQKSGKGIALGFWRAGLRRLSKLLSRRET</sequence>
<evidence type="ECO:0000313" key="6">
    <source>
        <dbReference type="EMBL" id="KAK3389749.1"/>
    </source>
</evidence>
<dbReference type="PRINTS" id="PR00420">
    <property type="entry name" value="RNGMNOXGNASE"/>
</dbReference>
<evidence type="ECO:0000256" key="3">
    <source>
        <dbReference type="ARBA" id="ARBA00022827"/>
    </source>
</evidence>
<keyword evidence="3" id="KW-0274">FAD</keyword>
<evidence type="ECO:0000256" key="2">
    <source>
        <dbReference type="ARBA" id="ARBA00022630"/>
    </source>
</evidence>
<dbReference type="PANTHER" id="PTHR46720:SF3">
    <property type="entry name" value="FAD-BINDING DOMAIN-CONTAINING PROTEIN-RELATED"/>
    <property type="match status" value="1"/>
</dbReference>
<dbReference type="Gene3D" id="3.50.50.60">
    <property type="entry name" value="FAD/NAD(P)-binding domain"/>
    <property type="match status" value="1"/>
</dbReference>
<name>A0AAE0NY90_9PEZI</name>
<protein>
    <submittedName>
        <fullName evidence="6">Salicylate 1-hydroxylase-like protein</fullName>
    </submittedName>
</protein>
<reference evidence="6" key="2">
    <citation type="submission" date="2023-06" db="EMBL/GenBank/DDBJ databases">
        <authorList>
            <consortium name="Lawrence Berkeley National Laboratory"/>
            <person name="Haridas S."/>
            <person name="Hensen N."/>
            <person name="Bonometti L."/>
            <person name="Westerberg I."/>
            <person name="Brannstrom I.O."/>
            <person name="Guillou S."/>
            <person name="Cros-Aarteil S."/>
            <person name="Calhoun S."/>
            <person name="Kuo A."/>
            <person name="Mondo S."/>
            <person name="Pangilinan J."/>
            <person name="Riley R."/>
            <person name="LaButti K."/>
            <person name="Andreopoulos B."/>
            <person name="Lipzen A."/>
            <person name="Chen C."/>
            <person name="Yanf M."/>
            <person name="Daum C."/>
            <person name="Ng V."/>
            <person name="Clum A."/>
            <person name="Steindorff A."/>
            <person name="Ohm R."/>
            <person name="Martin F."/>
            <person name="Silar P."/>
            <person name="Natvig D."/>
            <person name="Lalanne C."/>
            <person name="Gautier V."/>
            <person name="Ament-velasquez S.L."/>
            <person name="Kruys A."/>
            <person name="Hutchinson M.I."/>
            <person name="Powell A.J."/>
            <person name="Barry K."/>
            <person name="Miller A.N."/>
            <person name="Grigoriev I.V."/>
            <person name="Debuchy R."/>
            <person name="Gladieux P."/>
            <person name="Thoren M.H."/>
            <person name="Johannesson H."/>
        </authorList>
    </citation>
    <scope>NUCLEOTIDE SEQUENCE</scope>
    <source>
        <strain evidence="6">CBS 232.78</strain>
    </source>
</reference>
<dbReference type="SUPFAM" id="SSF51905">
    <property type="entry name" value="FAD/NAD(P)-binding domain"/>
    <property type="match status" value="1"/>
</dbReference>
<keyword evidence="4" id="KW-0560">Oxidoreductase</keyword>
<reference evidence="6" key="1">
    <citation type="journal article" date="2023" name="Mol. Phylogenet. Evol.">
        <title>Genome-scale phylogeny and comparative genomics of the fungal order Sordariales.</title>
        <authorList>
            <person name="Hensen N."/>
            <person name="Bonometti L."/>
            <person name="Westerberg I."/>
            <person name="Brannstrom I.O."/>
            <person name="Guillou S."/>
            <person name="Cros-Aarteil S."/>
            <person name="Calhoun S."/>
            <person name="Haridas S."/>
            <person name="Kuo A."/>
            <person name="Mondo S."/>
            <person name="Pangilinan J."/>
            <person name="Riley R."/>
            <person name="LaButti K."/>
            <person name="Andreopoulos B."/>
            <person name="Lipzen A."/>
            <person name="Chen C."/>
            <person name="Yan M."/>
            <person name="Daum C."/>
            <person name="Ng V."/>
            <person name="Clum A."/>
            <person name="Steindorff A."/>
            <person name="Ohm R.A."/>
            <person name="Martin F."/>
            <person name="Silar P."/>
            <person name="Natvig D.O."/>
            <person name="Lalanne C."/>
            <person name="Gautier V."/>
            <person name="Ament-Velasquez S.L."/>
            <person name="Kruys A."/>
            <person name="Hutchinson M.I."/>
            <person name="Powell A.J."/>
            <person name="Barry K."/>
            <person name="Miller A.N."/>
            <person name="Grigoriev I.V."/>
            <person name="Debuchy R."/>
            <person name="Gladieux P."/>
            <person name="Hiltunen Thoren M."/>
            <person name="Johannesson H."/>
        </authorList>
    </citation>
    <scope>NUCLEOTIDE SEQUENCE</scope>
    <source>
        <strain evidence="6">CBS 232.78</strain>
    </source>
</reference>
<comment type="caution">
    <text evidence="6">The sequence shown here is derived from an EMBL/GenBank/DDBJ whole genome shotgun (WGS) entry which is preliminary data.</text>
</comment>